<dbReference type="Pfam" id="PF00072">
    <property type="entry name" value="Response_reg"/>
    <property type="match status" value="1"/>
</dbReference>
<dbReference type="InterPro" id="IPR001789">
    <property type="entry name" value="Sig_transdc_resp-reg_receiver"/>
</dbReference>
<evidence type="ECO:0000256" key="9">
    <source>
        <dbReference type="PROSITE-ProRule" id="PRU00169"/>
    </source>
</evidence>
<feature type="modified residue" description="4-aspartylphosphate" evidence="9">
    <location>
        <position position="483"/>
    </location>
</feature>
<dbReference type="Gene3D" id="1.10.287.130">
    <property type="match status" value="1"/>
</dbReference>
<evidence type="ECO:0000256" key="7">
    <source>
        <dbReference type="ARBA" id="ARBA00022840"/>
    </source>
</evidence>
<evidence type="ECO:0000256" key="4">
    <source>
        <dbReference type="ARBA" id="ARBA00022679"/>
    </source>
</evidence>
<dbReference type="PANTHER" id="PTHR43065:SF42">
    <property type="entry name" value="TWO-COMPONENT SENSOR PPRA"/>
    <property type="match status" value="1"/>
</dbReference>
<dbReference type="SUPFAM" id="SSF55785">
    <property type="entry name" value="PYP-like sensor domain (PAS domain)"/>
    <property type="match status" value="1"/>
</dbReference>
<name>A0A8T7M8I0_9CHLR</name>
<dbReference type="InterPro" id="IPR003594">
    <property type="entry name" value="HATPase_dom"/>
</dbReference>
<dbReference type="SUPFAM" id="SSF47384">
    <property type="entry name" value="Homodimeric domain of signal transducing histidine kinase"/>
    <property type="match status" value="1"/>
</dbReference>
<dbReference type="EC" id="2.7.13.3" evidence="2"/>
<feature type="domain" description="PAS" evidence="12">
    <location>
        <begin position="41"/>
        <end position="114"/>
    </location>
</feature>
<evidence type="ECO:0000256" key="3">
    <source>
        <dbReference type="ARBA" id="ARBA00022553"/>
    </source>
</evidence>
<keyword evidence="8" id="KW-0902">Two-component regulatory system</keyword>
<evidence type="ECO:0000256" key="8">
    <source>
        <dbReference type="ARBA" id="ARBA00023012"/>
    </source>
</evidence>
<feature type="domain" description="Histidine kinase" evidence="10">
    <location>
        <begin position="185"/>
        <end position="407"/>
    </location>
</feature>
<dbReference type="SUPFAM" id="SSF55874">
    <property type="entry name" value="ATPase domain of HSP90 chaperone/DNA topoisomerase II/histidine kinase"/>
    <property type="match status" value="1"/>
</dbReference>
<dbReference type="SMART" id="SM00448">
    <property type="entry name" value="REC"/>
    <property type="match status" value="1"/>
</dbReference>
<dbReference type="InterPro" id="IPR005467">
    <property type="entry name" value="His_kinase_dom"/>
</dbReference>
<evidence type="ECO:0000259" key="12">
    <source>
        <dbReference type="PROSITE" id="PS50112"/>
    </source>
</evidence>
<dbReference type="GO" id="GO:0005524">
    <property type="term" value="F:ATP binding"/>
    <property type="evidence" value="ECO:0007669"/>
    <property type="project" value="UniProtKB-KW"/>
</dbReference>
<dbReference type="Gene3D" id="3.40.50.2300">
    <property type="match status" value="1"/>
</dbReference>
<dbReference type="Pfam" id="PF00989">
    <property type="entry name" value="PAS"/>
    <property type="match status" value="1"/>
</dbReference>
<dbReference type="Proteomes" id="UP001431572">
    <property type="component" value="Chromosome 2"/>
</dbReference>
<dbReference type="InterPro" id="IPR013767">
    <property type="entry name" value="PAS_fold"/>
</dbReference>
<dbReference type="RefSeq" id="WP_341470258.1">
    <property type="nucleotide sequence ID" value="NZ_CP128400.1"/>
</dbReference>
<gene>
    <name evidence="13" type="ORF">HXX08_21390</name>
    <name evidence="14" type="ORF">OZ401_003962</name>
</gene>
<evidence type="ECO:0000256" key="5">
    <source>
        <dbReference type="ARBA" id="ARBA00022741"/>
    </source>
</evidence>
<proteinExistence type="predicted"/>
<dbReference type="Gene3D" id="3.30.565.10">
    <property type="entry name" value="Histidine kinase-like ATPase, C-terminal domain"/>
    <property type="match status" value="1"/>
</dbReference>
<dbReference type="InterPro" id="IPR004358">
    <property type="entry name" value="Sig_transdc_His_kin-like_C"/>
</dbReference>
<evidence type="ECO:0000313" key="13">
    <source>
        <dbReference type="EMBL" id="NWJ48419.1"/>
    </source>
</evidence>
<keyword evidence="7 14" id="KW-0067">ATP-binding</keyword>
<dbReference type="Pfam" id="PF02518">
    <property type="entry name" value="HATPase_c"/>
    <property type="match status" value="1"/>
</dbReference>
<evidence type="ECO:0000256" key="6">
    <source>
        <dbReference type="ARBA" id="ARBA00022777"/>
    </source>
</evidence>
<dbReference type="InterPro" id="IPR003661">
    <property type="entry name" value="HisK_dim/P_dom"/>
</dbReference>
<dbReference type="SUPFAM" id="SSF52172">
    <property type="entry name" value="CheY-like"/>
    <property type="match status" value="1"/>
</dbReference>
<dbReference type="GO" id="GO:0000155">
    <property type="term" value="F:phosphorelay sensor kinase activity"/>
    <property type="evidence" value="ECO:0007669"/>
    <property type="project" value="InterPro"/>
</dbReference>
<keyword evidence="3 9" id="KW-0597">Phosphoprotein</keyword>
<evidence type="ECO:0000256" key="1">
    <source>
        <dbReference type="ARBA" id="ARBA00000085"/>
    </source>
</evidence>
<dbReference type="InterPro" id="IPR036890">
    <property type="entry name" value="HATPase_C_sf"/>
</dbReference>
<protein>
    <recommendedName>
        <fullName evidence="2">histidine kinase</fullName>
        <ecNumber evidence="2">2.7.13.3</ecNumber>
    </recommendedName>
</protein>
<dbReference type="PRINTS" id="PR00344">
    <property type="entry name" value="BCTRLSENSOR"/>
</dbReference>
<dbReference type="GO" id="GO:0006355">
    <property type="term" value="P:regulation of DNA-templated transcription"/>
    <property type="evidence" value="ECO:0007669"/>
    <property type="project" value="InterPro"/>
</dbReference>
<dbReference type="SMART" id="SM00388">
    <property type="entry name" value="HisKA"/>
    <property type="match status" value="1"/>
</dbReference>
<dbReference type="AlphaFoldDB" id="A0A8T7M8I0"/>
<feature type="domain" description="Response regulatory" evidence="11">
    <location>
        <begin position="429"/>
        <end position="549"/>
    </location>
</feature>
<evidence type="ECO:0000313" key="15">
    <source>
        <dbReference type="Proteomes" id="UP000521676"/>
    </source>
</evidence>
<dbReference type="PROSITE" id="PS50110">
    <property type="entry name" value="RESPONSE_REGULATORY"/>
    <property type="match status" value="1"/>
</dbReference>
<dbReference type="CDD" id="cd00082">
    <property type="entry name" value="HisKA"/>
    <property type="match status" value="1"/>
</dbReference>
<evidence type="ECO:0000259" key="10">
    <source>
        <dbReference type="PROSITE" id="PS50109"/>
    </source>
</evidence>
<dbReference type="NCBIfam" id="TIGR00229">
    <property type="entry name" value="sensory_box"/>
    <property type="match status" value="1"/>
</dbReference>
<dbReference type="InterPro" id="IPR036097">
    <property type="entry name" value="HisK_dim/P_sf"/>
</dbReference>
<dbReference type="PANTHER" id="PTHR43065">
    <property type="entry name" value="SENSOR HISTIDINE KINASE"/>
    <property type="match status" value="1"/>
</dbReference>
<reference evidence="14" key="2">
    <citation type="journal article" date="2024" name="Nature">
        <title>Anoxygenic phototroph of the Chloroflexota uses a type I reaction centre.</title>
        <authorList>
            <person name="Tsuji J.M."/>
            <person name="Shaw N.A."/>
            <person name="Nagashima S."/>
            <person name="Venkiteswaran J.J."/>
            <person name="Schiff S.L."/>
            <person name="Watanabe T."/>
            <person name="Fukui M."/>
            <person name="Hanada S."/>
            <person name="Tank M."/>
            <person name="Neufeld J.D."/>
        </authorList>
    </citation>
    <scope>NUCLEOTIDE SEQUENCE</scope>
    <source>
        <strain evidence="14">L227-S17</strain>
    </source>
</reference>
<accession>A0A8T7M8I0</accession>
<keyword evidence="6" id="KW-0418">Kinase</keyword>
<dbReference type="InterPro" id="IPR035965">
    <property type="entry name" value="PAS-like_dom_sf"/>
</dbReference>
<dbReference type="EMBL" id="JACATZ010000003">
    <property type="protein sequence ID" value="NWJ48419.1"/>
    <property type="molecule type" value="Genomic_DNA"/>
</dbReference>
<dbReference type="SMART" id="SM00091">
    <property type="entry name" value="PAS"/>
    <property type="match status" value="1"/>
</dbReference>
<reference evidence="13 15" key="1">
    <citation type="submission" date="2020-06" db="EMBL/GenBank/DDBJ databases">
        <title>Anoxygenic phototrophic Chloroflexota member uses a Type I reaction center.</title>
        <authorList>
            <person name="Tsuji J.M."/>
            <person name="Shaw N.A."/>
            <person name="Nagashima S."/>
            <person name="Venkiteswaran J."/>
            <person name="Schiff S.L."/>
            <person name="Hanada S."/>
            <person name="Tank M."/>
            <person name="Neufeld J.D."/>
        </authorList>
    </citation>
    <scope>NUCLEOTIDE SEQUENCE [LARGE SCALE GENOMIC DNA]</scope>
    <source>
        <strain evidence="13">L227-S17</strain>
    </source>
</reference>
<dbReference type="SMART" id="SM00387">
    <property type="entry name" value="HATPase_c"/>
    <property type="match status" value="1"/>
</dbReference>
<sequence>MDYDISNQQLHKELERLQQRITALEKDADIRKAYVKLLLKEKELLAITLRSIGDGVITTDTQGLVVMMNPVAETLTGWNIAEAQNKPLREVFHIISEKTGKEVENPVQKVLDTGLIRGLANSTLLISQEGNSRVIADSAAPIIDTITGQILGVVLVFRDVTHERKLELEVARAEKLESVGILAGGIAHDFNNVLTSIAGNIWLAKLASKDQKSLEVEDLLAEAESQTFRAKELTHQLLTFSKGGAPIKKISSLQELVRETAIFALHGSNVRCVFALPEDLWVVNIDTTQISQVINNLIINADQAMPEGGIITITAENVLANSVVRQDEPMLLKTVDYVKVSIQDGGIGISQEALTKIFEPYFTTKSSGSGLGLATSFSIISKHKGFLGVTSELGKGATFFLYLPALSGEVVAPLEKEVGKKLVSMYGGKVLIVDDQNDILVLLKRVLGLVGYEVITALDGAVGIELYREALESANPFQAVILDLTIPGGMGGKETIQRLLALDPQVKAIVTSGYSDDPILSNFEAYGFKGALGKPFKFLELREKLDAMLA</sequence>
<evidence type="ECO:0000256" key="2">
    <source>
        <dbReference type="ARBA" id="ARBA00012438"/>
    </source>
</evidence>
<dbReference type="PROSITE" id="PS50109">
    <property type="entry name" value="HIS_KIN"/>
    <property type="match status" value="1"/>
</dbReference>
<keyword evidence="5" id="KW-0547">Nucleotide-binding</keyword>
<dbReference type="EMBL" id="CP128400">
    <property type="protein sequence ID" value="WJW68353.1"/>
    <property type="molecule type" value="Genomic_DNA"/>
</dbReference>
<evidence type="ECO:0000313" key="14">
    <source>
        <dbReference type="EMBL" id="WJW68353.1"/>
    </source>
</evidence>
<keyword evidence="16" id="KW-1185">Reference proteome</keyword>
<dbReference type="CDD" id="cd00130">
    <property type="entry name" value="PAS"/>
    <property type="match status" value="1"/>
</dbReference>
<dbReference type="Gene3D" id="3.30.450.20">
    <property type="entry name" value="PAS domain"/>
    <property type="match status" value="1"/>
</dbReference>
<dbReference type="Proteomes" id="UP000521676">
    <property type="component" value="Unassembled WGS sequence"/>
</dbReference>
<dbReference type="PROSITE" id="PS50112">
    <property type="entry name" value="PAS"/>
    <property type="match status" value="1"/>
</dbReference>
<evidence type="ECO:0000313" key="16">
    <source>
        <dbReference type="Proteomes" id="UP001431572"/>
    </source>
</evidence>
<evidence type="ECO:0000259" key="11">
    <source>
        <dbReference type="PROSITE" id="PS50110"/>
    </source>
</evidence>
<dbReference type="InterPro" id="IPR000014">
    <property type="entry name" value="PAS"/>
</dbReference>
<comment type="catalytic activity">
    <reaction evidence="1">
        <text>ATP + protein L-histidine = ADP + protein N-phospho-L-histidine.</text>
        <dbReference type="EC" id="2.7.13.3"/>
    </reaction>
</comment>
<organism evidence="13 15">
    <name type="scientific">Candidatus Chlorohelix allophototropha</name>
    <dbReference type="NCBI Taxonomy" id="3003348"/>
    <lineage>
        <taxon>Bacteria</taxon>
        <taxon>Bacillati</taxon>
        <taxon>Chloroflexota</taxon>
        <taxon>Chloroflexia</taxon>
        <taxon>Candidatus Chloroheliales</taxon>
        <taxon>Candidatus Chloroheliaceae</taxon>
        <taxon>Candidatus Chlorohelix</taxon>
    </lineage>
</organism>
<keyword evidence="4" id="KW-0808">Transferase</keyword>
<dbReference type="InterPro" id="IPR011006">
    <property type="entry name" value="CheY-like_superfamily"/>
</dbReference>